<accession>A0A0E3X0P7</accession>
<name>A0A0E3X0P7_METMT</name>
<evidence type="ECO:0000313" key="1">
    <source>
        <dbReference type="EMBL" id="AKB86089.1"/>
    </source>
</evidence>
<dbReference type="Proteomes" id="UP000033048">
    <property type="component" value="Chromosome"/>
</dbReference>
<dbReference type="EMBL" id="CP009518">
    <property type="protein sequence ID" value="AKB86089.1"/>
    <property type="molecule type" value="Genomic_DNA"/>
</dbReference>
<dbReference type="InterPro" id="IPR026476">
    <property type="entry name" value="Sarcinarray_fam"/>
</dbReference>
<sequence length="196" mass="21784">MIVKGITICIISLMFLNVATAYNPYGEVYTYDAYVNGEMLELDAAKPTLKIGEPFTVRIDITVYQKSDVYVKLTELGKDNFEIIDGPSLEMGRYHGGDILEKNTTQVYEWTVKPTENWAGGSIPLDIRYEILEHGDTEPLVNAGFTAVLPYISTEYYEAPEPTPADHPESDAKQTPAFTLPAALLAIALVALRKRC</sequence>
<dbReference type="RefSeq" id="WP_048206107.1">
    <property type="nucleotide sequence ID" value="NZ_CP009518.1"/>
</dbReference>
<dbReference type="AlphaFoldDB" id="A0A0E3X0P7"/>
<dbReference type="HOGENOM" id="CLU_086259_0_0_2"/>
<dbReference type="NCBIfam" id="TIGR04209">
    <property type="entry name" value="sarcinarray"/>
    <property type="match status" value="1"/>
</dbReference>
<reference evidence="1 2" key="1">
    <citation type="submission" date="2014-07" db="EMBL/GenBank/DDBJ databases">
        <title>Methanogenic archaea and the global carbon cycle.</title>
        <authorList>
            <person name="Henriksen J.R."/>
            <person name="Luke J."/>
            <person name="Reinhart S."/>
            <person name="Benedict M.N."/>
            <person name="Youngblut N.D."/>
            <person name="Metcalf M.E."/>
            <person name="Whitaker R.J."/>
            <person name="Metcalf W.W."/>
        </authorList>
    </citation>
    <scope>NUCLEOTIDE SEQUENCE [LARGE SCALE GENOMIC DNA]</scope>
    <source>
        <strain evidence="1 2">MM1</strain>
    </source>
</reference>
<dbReference type="PATRIC" id="fig|1434104.5.peg.2219"/>
<organism evidence="1 2">
    <name type="scientific">Methanococcoides methylutens MM1</name>
    <dbReference type="NCBI Taxonomy" id="1434104"/>
    <lineage>
        <taxon>Archaea</taxon>
        <taxon>Methanobacteriati</taxon>
        <taxon>Methanobacteriota</taxon>
        <taxon>Stenosarchaea group</taxon>
        <taxon>Methanomicrobia</taxon>
        <taxon>Methanosarcinales</taxon>
        <taxon>Methanosarcinaceae</taxon>
        <taxon>Methanococcoides</taxon>
    </lineage>
</organism>
<dbReference type="OrthoDB" id="136204at2157"/>
<evidence type="ECO:0008006" key="3">
    <source>
        <dbReference type="Google" id="ProtNLM"/>
    </source>
</evidence>
<dbReference type="GeneID" id="24894624"/>
<keyword evidence="2" id="KW-1185">Reference proteome</keyword>
<dbReference type="KEGG" id="mmet:MCMEM_2036"/>
<dbReference type="STRING" id="1434104.MCMEM_2036"/>
<gene>
    <name evidence="1" type="ORF">MCMEM_2036</name>
</gene>
<proteinExistence type="predicted"/>
<protein>
    <recommendedName>
        <fullName evidence="3">Sarcinarray family protein</fullName>
    </recommendedName>
</protein>
<evidence type="ECO:0000313" key="2">
    <source>
        <dbReference type="Proteomes" id="UP000033048"/>
    </source>
</evidence>